<gene>
    <name evidence="1" type="ORF">HPB50_013450</name>
</gene>
<proteinExistence type="predicted"/>
<sequence length="90" mass="9515">MAPLMHQQSREPGVVSELPEAKARELRLAQRGGLTNAASVVGGWPCPRFHRRVGFGRPGRTAGHSALGSQSGDVAGAFPPRHQRGGATHQ</sequence>
<organism evidence="1 2">
    <name type="scientific">Hyalomma asiaticum</name>
    <name type="common">Tick</name>
    <dbReference type="NCBI Taxonomy" id="266040"/>
    <lineage>
        <taxon>Eukaryota</taxon>
        <taxon>Metazoa</taxon>
        <taxon>Ecdysozoa</taxon>
        <taxon>Arthropoda</taxon>
        <taxon>Chelicerata</taxon>
        <taxon>Arachnida</taxon>
        <taxon>Acari</taxon>
        <taxon>Parasitiformes</taxon>
        <taxon>Ixodida</taxon>
        <taxon>Ixodoidea</taxon>
        <taxon>Ixodidae</taxon>
        <taxon>Hyalomminae</taxon>
        <taxon>Hyalomma</taxon>
    </lineage>
</organism>
<protein>
    <submittedName>
        <fullName evidence="1">Uncharacterized protein</fullName>
    </submittedName>
</protein>
<reference evidence="1" key="1">
    <citation type="submission" date="2020-05" db="EMBL/GenBank/DDBJ databases">
        <title>Large-scale comparative analyses of tick genomes elucidate their genetic diversity and vector capacities.</title>
        <authorList>
            <person name="Jia N."/>
            <person name="Wang J."/>
            <person name="Shi W."/>
            <person name="Du L."/>
            <person name="Sun Y."/>
            <person name="Zhan W."/>
            <person name="Jiang J."/>
            <person name="Wang Q."/>
            <person name="Zhang B."/>
            <person name="Ji P."/>
            <person name="Sakyi L.B."/>
            <person name="Cui X."/>
            <person name="Yuan T."/>
            <person name="Jiang B."/>
            <person name="Yang W."/>
            <person name="Lam T.T.-Y."/>
            <person name="Chang Q."/>
            <person name="Ding S."/>
            <person name="Wang X."/>
            <person name="Zhu J."/>
            <person name="Ruan X."/>
            <person name="Zhao L."/>
            <person name="Wei J."/>
            <person name="Que T."/>
            <person name="Du C."/>
            <person name="Cheng J."/>
            <person name="Dai P."/>
            <person name="Han X."/>
            <person name="Huang E."/>
            <person name="Gao Y."/>
            <person name="Liu J."/>
            <person name="Shao H."/>
            <person name="Ye R."/>
            <person name="Li L."/>
            <person name="Wei W."/>
            <person name="Wang X."/>
            <person name="Wang C."/>
            <person name="Yang T."/>
            <person name="Huo Q."/>
            <person name="Li W."/>
            <person name="Guo W."/>
            <person name="Chen H."/>
            <person name="Zhou L."/>
            <person name="Ni X."/>
            <person name="Tian J."/>
            <person name="Zhou Y."/>
            <person name="Sheng Y."/>
            <person name="Liu T."/>
            <person name="Pan Y."/>
            <person name="Xia L."/>
            <person name="Li J."/>
            <person name="Zhao F."/>
            <person name="Cao W."/>
        </authorList>
    </citation>
    <scope>NUCLEOTIDE SEQUENCE</scope>
    <source>
        <strain evidence="1">Hyas-2018</strain>
    </source>
</reference>
<dbReference type="EMBL" id="CM023483">
    <property type="protein sequence ID" value="KAH6936118.1"/>
    <property type="molecule type" value="Genomic_DNA"/>
</dbReference>
<evidence type="ECO:0000313" key="1">
    <source>
        <dbReference type="EMBL" id="KAH6936118.1"/>
    </source>
</evidence>
<comment type="caution">
    <text evidence="1">The sequence shown here is derived from an EMBL/GenBank/DDBJ whole genome shotgun (WGS) entry which is preliminary data.</text>
</comment>
<keyword evidence="2" id="KW-1185">Reference proteome</keyword>
<evidence type="ECO:0000313" key="2">
    <source>
        <dbReference type="Proteomes" id="UP000821845"/>
    </source>
</evidence>
<accession>A0ACB7SMM8</accession>
<name>A0ACB7SMM8_HYAAI</name>
<dbReference type="Proteomes" id="UP000821845">
    <property type="component" value="Chromosome 3"/>
</dbReference>